<evidence type="ECO:0000256" key="2">
    <source>
        <dbReference type="ARBA" id="ARBA00022679"/>
    </source>
</evidence>
<dbReference type="SUPFAM" id="SSF53335">
    <property type="entry name" value="S-adenosyl-L-methionine-dependent methyltransferases"/>
    <property type="match status" value="1"/>
</dbReference>
<protein>
    <submittedName>
        <fullName evidence="6">SAM-dependent methyltransferase</fullName>
    </submittedName>
</protein>
<proteinExistence type="predicted"/>
<dbReference type="GO" id="GO:0032259">
    <property type="term" value="P:methylation"/>
    <property type="evidence" value="ECO:0007669"/>
    <property type="project" value="UniProtKB-KW"/>
</dbReference>
<dbReference type="GO" id="GO:0008171">
    <property type="term" value="F:O-methyltransferase activity"/>
    <property type="evidence" value="ECO:0007669"/>
    <property type="project" value="InterPro"/>
</dbReference>
<dbReference type="Proteomes" id="UP000241010">
    <property type="component" value="Unassembled WGS sequence"/>
</dbReference>
<gene>
    <name evidence="6" type="ORF">C5F48_13550</name>
</gene>
<dbReference type="InterPro" id="IPR036390">
    <property type="entry name" value="WH_DNA-bd_sf"/>
</dbReference>
<keyword evidence="7" id="KW-1185">Reference proteome</keyword>
<evidence type="ECO:0000259" key="4">
    <source>
        <dbReference type="Pfam" id="PF00891"/>
    </source>
</evidence>
<dbReference type="Pfam" id="PF08100">
    <property type="entry name" value="Dimerisation"/>
    <property type="match status" value="1"/>
</dbReference>
<organism evidence="6 7">
    <name type="scientific">Cereibacter changlensis JA139</name>
    <dbReference type="NCBI Taxonomy" id="1188249"/>
    <lineage>
        <taxon>Bacteria</taxon>
        <taxon>Pseudomonadati</taxon>
        <taxon>Pseudomonadota</taxon>
        <taxon>Alphaproteobacteria</taxon>
        <taxon>Rhodobacterales</taxon>
        <taxon>Paracoccaceae</taxon>
        <taxon>Cereibacter</taxon>
    </lineage>
</organism>
<dbReference type="EMBL" id="PZKG01000062">
    <property type="protein sequence ID" value="PTE21171.1"/>
    <property type="molecule type" value="Genomic_DNA"/>
</dbReference>
<dbReference type="PANTHER" id="PTHR43712:SF2">
    <property type="entry name" value="O-METHYLTRANSFERASE CICE"/>
    <property type="match status" value="1"/>
</dbReference>
<dbReference type="InterPro" id="IPR001077">
    <property type="entry name" value="COMT_C"/>
</dbReference>
<dbReference type="InterPro" id="IPR012967">
    <property type="entry name" value="COMT_dimerisation"/>
</dbReference>
<feature type="domain" description="O-methyltransferase C-terminal" evidence="4">
    <location>
        <begin position="152"/>
        <end position="365"/>
    </location>
</feature>
<dbReference type="GO" id="GO:0046983">
    <property type="term" value="F:protein dimerization activity"/>
    <property type="evidence" value="ECO:0007669"/>
    <property type="project" value="InterPro"/>
</dbReference>
<keyword evidence="3" id="KW-0949">S-adenosyl-L-methionine</keyword>
<keyword evidence="1 6" id="KW-0489">Methyltransferase</keyword>
<sequence>MTAVPATNRPARGLPKLARLGLPKLARLGLRLAGSPRVQALAARTPGLRWLVRREGEAIFDLVAGFVHSQILLALVELKVMPTLRDGPQSVTALAARCAVPVERMQLLLQGGAALKLLKRRRDGRFDLATRGAAFLAVPGLEAMVGHHDVLYRDLADPVAFFRGEVETELSGFWPYVFGAAGASDPAVTAKYSGLMADSQSLVAADTLRLVDFQGIKHLMDVGGGTGAFLAAVGQAHPLIRLSLFDLPVVVEAAPERLAKAGLMQRVEIHGGSFRDDPLPQGADAISLIRILFDHQDATVAALLAKVFAALPPGGRIIIAEPMSGGARPDRETDTYFALYTAAMRTGRTRSAVEISALLAQAGFAEIRPRPGFRPYVTSAITAVRPLVASDPVGSANPTQAETV</sequence>
<dbReference type="InterPro" id="IPR036388">
    <property type="entry name" value="WH-like_DNA-bd_sf"/>
</dbReference>
<name>A0A2T4JTC9_9RHOB</name>
<comment type="caution">
    <text evidence="6">The sequence shown here is derived from an EMBL/GenBank/DDBJ whole genome shotgun (WGS) entry which is preliminary data.</text>
</comment>
<accession>A0A2T4JTC9</accession>
<evidence type="ECO:0000313" key="6">
    <source>
        <dbReference type="EMBL" id="PTE21171.1"/>
    </source>
</evidence>
<evidence type="ECO:0000313" key="7">
    <source>
        <dbReference type="Proteomes" id="UP000241010"/>
    </source>
</evidence>
<dbReference type="Pfam" id="PF00891">
    <property type="entry name" value="Methyltransf_2"/>
    <property type="match status" value="1"/>
</dbReference>
<dbReference type="AlphaFoldDB" id="A0A2T4JTC9"/>
<dbReference type="InterPro" id="IPR029063">
    <property type="entry name" value="SAM-dependent_MTases_sf"/>
</dbReference>
<dbReference type="PANTHER" id="PTHR43712">
    <property type="entry name" value="PUTATIVE (AFU_ORTHOLOGUE AFUA_4G14580)-RELATED"/>
    <property type="match status" value="1"/>
</dbReference>
<dbReference type="OrthoDB" id="7418600at2"/>
<dbReference type="PROSITE" id="PS51683">
    <property type="entry name" value="SAM_OMT_II"/>
    <property type="match status" value="1"/>
</dbReference>
<dbReference type="Gene3D" id="1.10.287.1350">
    <property type="match status" value="1"/>
</dbReference>
<dbReference type="InterPro" id="IPR016461">
    <property type="entry name" value="COMT-like"/>
</dbReference>
<keyword evidence="2 6" id="KW-0808">Transferase</keyword>
<dbReference type="Gene3D" id="1.10.10.10">
    <property type="entry name" value="Winged helix-like DNA-binding domain superfamily/Winged helix DNA-binding domain"/>
    <property type="match status" value="1"/>
</dbReference>
<dbReference type="CDD" id="cd02440">
    <property type="entry name" value="AdoMet_MTases"/>
    <property type="match status" value="1"/>
</dbReference>
<evidence type="ECO:0000259" key="5">
    <source>
        <dbReference type="Pfam" id="PF08100"/>
    </source>
</evidence>
<dbReference type="RefSeq" id="WP_107664439.1">
    <property type="nucleotide sequence ID" value="NZ_PZKG01000062.1"/>
</dbReference>
<evidence type="ECO:0000256" key="3">
    <source>
        <dbReference type="ARBA" id="ARBA00022691"/>
    </source>
</evidence>
<feature type="domain" description="O-methyltransferase dimerisation" evidence="5">
    <location>
        <begin position="61"/>
        <end position="136"/>
    </location>
</feature>
<dbReference type="Gene3D" id="3.40.50.150">
    <property type="entry name" value="Vaccinia Virus protein VP39"/>
    <property type="match status" value="1"/>
</dbReference>
<dbReference type="SUPFAM" id="SSF46785">
    <property type="entry name" value="Winged helix' DNA-binding domain"/>
    <property type="match status" value="1"/>
</dbReference>
<evidence type="ECO:0000256" key="1">
    <source>
        <dbReference type="ARBA" id="ARBA00022603"/>
    </source>
</evidence>
<reference evidence="6 7" key="1">
    <citation type="submission" date="2018-03" db="EMBL/GenBank/DDBJ databases">
        <title>Cereibacter changlensis.</title>
        <authorList>
            <person name="Meyer T.E."/>
            <person name="Miller S."/>
            <person name="Lodha T."/>
            <person name="Gandham S."/>
            <person name="Chintalapati S."/>
            <person name="Chintalapati V.R."/>
        </authorList>
    </citation>
    <scope>NUCLEOTIDE SEQUENCE [LARGE SCALE GENOMIC DNA]</scope>
    <source>
        <strain evidence="6 7">JA139</strain>
    </source>
</reference>